<dbReference type="AlphaFoldDB" id="A0A174SL09"/>
<proteinExistence type="inferred from homology"/>
<comment type="similarity">
    <text evidence="1">Belongs to the transferase hexapeptide repeat family.</text>
</comment>
<dbReference type="PANTHER" id="PTHR42811">
    <property type="entry name" value="SERINE ACETYLTRANSFERASE"/>
    <property type="match status" value="1"/>
</dbReference>
<dbReference type="InterPro" id="IPR001451">
    <property type="entry name" value="Hexapep"/>
</dbReference>
<evidence type="ECO:0000313" key="5">
    <source>
        <dbReference type="Proteomes" id="UP000095765"/>
    </source>
</evidence>
<gene>
    <name evidence="4" type="primary">cysE_2</name>
    <name evidence="4" type="ORF">ERS852551_02528</name>
</gene>
<dbReference type="Proteomes" id="UP000095765">
    <property type="component" value="Unassembled WGS sequence"/>
</dbReference>
<accession>A0A174SL09</accession>
<keyword evidence="3 4" id="KW-0012">Acyltransferase</keyword>
<dbReference type="Pfam" id="PF00132">
    <property type="entry name" value="Hexapep"/>
    <property type="match status" value="1"/>
</dbReference>
<organism evidence="4 5">
    <name type="scientific">Anaerotruncus colihominis</name>
    <dbReference type="NCBI Taxonomy" id="169435"/>
    <lineage>
        <taxon>Bacteria</taxon>
        <taxon>Bacillati</taxon>
        <taxon>Bacillota</taxon>
        <taxon>Clostridia</taxon>
        <taxon>Eubacteriales</taxon>
        <taxon>Oscillospiraceae</taxon>
        <taxon>Anaerotruncus</taxon>
    </lineage>
</organism>
<evidence type="ECO:0000256" key="3">
    <source>
        <dbReference type="ARBA" id="ARBA00023315"/>
    </source>
</evidence>
<sequence>MLKEFIFSILRPFLTAYAMLRFHSIWGLKAYLQTHPNRLLRLVYGHYFLRRGCFVGLPSTFAGKPCLPHGWQGIFISNEAKIGRDVTIFQQVTIGSNNLPGSKGEGAPVIGDHVYIGAGAKIIGGVTIGDHCRIGANAVVYTDMPPHSVAVCAPTRIIQKQSLDNTYTTVLDGQTYQFRDGKLTRV</sequence>
<dbReference type="GeneID" id="72464131"/>
<dbReference type="Gene3D" id="2.160.10.10">
    <property type="entry name" value="Hexapeptide repeat proteins"/>
    <property type="match status" value="1"/>
</dbReference>
<keyword evidence="2 4" id="KW-0808">Transferase</keyword>
<dbReference type="EMBL" id="CZBE01000018">
    <property type="protein sequence ID" value="CUP95269.1"/>
    <property type="molecule type" value="Genomic_DNA"/>
</dbReference>
<evidence type="ECO:0000313" key="4">
    <source>
        <dbReference type="EMBL" id="CUP95269.1"/>
    </source>
</evidence>
<evidence type="ECO:0000256" key="1">
    <source>
        <dbReference type="ARBA" id="ARBA00007274"/>
    </source>
</evidence>
<dbReference type="SUPFAM" id="SSF51161">
    <property type="entry name" value="Trimeric LpxA-like enzymes"/>
    <property type="match status" value="1"/>
</dbReference>
<evidence type="ECO:0000256" key="2">
    <source>
        <dbReference type="ARBA" id="ARBA00022679"/>
    </source>
</evidence>
<name>A0A174SL09_9FIRM</name>
<reference evidence="4 5" key="1">
    <citation type="submission" date="2015-09" db="EMBL/GenBank/DDBJ databases">
        <authorList>
            <consortium name="Pathogen Informatics"/>
        </authorList>
    </citation>
    <scope>NUCLEOTIDE SEQUENCE [LARGE SCALE GENOMIC DNA]</scope>
    <source>
        <strain evidence="4 5">2789STDY5834939</strain>
    </source>
</reference>
<protein>
    <submittedName>
        <fullName evidence="4">Serine acetyltransferase</fullName>
        <ecNumber evidence="4">2.3.1.30</ecNumber>
    </submittedName>
</protein>
<dbReference type="EC" id="2.3.1.30" evidence="4"/>
<dbReference type="CDD" id="cd03354">
    <property type="entry name" value="LbH_SAT"/>
    <property type="match status" value="1"/>
</dbReference>
<dbReference type="InterPro" id="IPR045304">
    <property type="entry name" value="LbH_SAT"/>
</dbReference>
<dbReference type="RefSeq" id="WP_024729602.1">
    <property type="nucleotide sequence ID" value="NZ_CABIWA010000005.1"/>
</dbReference>
<dbReference type="InterPro" id="IPR011004">
    <property type="entry name" value="Trimer_LpxA-like_sf"/>
</dbReference>
<dbReference type="GO" id="GO:0009001">
    <property type="term" value="F:serine O-acetyltransferase activity"/>
    <property type="evidence" value="ECO:0007669"/>
    <property type="project" value="UniProtKB-EC"/>
</dbReference>